<dbReference type="Proteomes" id="UP000636661">
    <property type="component" value="Unassembled WGS sequence"/>
</dbReference>
<sequence length="288" mass="29693">MNVWLRFRLIGVALVTGSSLLACSGADGRQDAPTTSSAAPRPSSSAQPAPTPTPTSGGLPSPTGAAPATPAPDTSTTPGPDGSAPVTGLGSLQPIWPFTTLGQAQAWQRDHRAGGHQPWHLDPEQTALSFTRGYLGFGEIDRVTSRSIGAARARVGVGLSGSEDSGTAAVVHLARYGTGRDAPWVVVGTDDTDFTLTRPVYGSVVRSPMTVGGRMSGVDESIRVQVRQPSSAAPLGESCCTPAGGHRQPWSSTVTFKGAKDAVLTVVAMTGGHIAEVERFTVTAVRTR</sequence>
<dbReference type="RefSeq" id="WP_229891411.1">
    <property type="nucleotide sequence ID" value="NZ_BMTP01000011.1"/>
</dbReference>
<evidence type="ECO:0000256" key="1">
    <source>
        <dbReference type="SAM" id="MobiDB-lite"/>
    </source>
</evidence>
<evidence type="ECO:0000313" key="4">
    <source>
        <dbReference type="Proteomes" id="UP000636661"/>
    </source>
</evidence>
<dbReference type="EMBL" id="BMTP01000011">
    <property type="protein sequence ID" value="GGU49128.1"/>
    <property type="molecule type" value="Genomic_DNA"/>
</dbReference>
<keyword evidence="2" id="KW-0732">Signal</keyword>
<gene>
    <name evidence="3" type="ORF">GCM10010274_42030</name>
</gene>
<reference evidence="3" key="1">
    <citation type="journal article" date="2014" name="Int. J. Syst. Evol. Microbiol.">
        <title>Complete genome sequence of Corynebacterium casei LMG S-19264T (=DSM 44701T), isolated from a smear-ripened cheese.</title>
        <authorList>
            <consortium name="US DOE Joint Genome Institute (JGI-PGF)"/>
            <person name="Walter F."/>
            <person name="Albersmeier A."/>
            <person name="Kalinowski J."/>
            <person name="Ruckert C."/>
        </authorList>
    </citation>
    <scope>NUCLEOTIDE SEQUENCE</scope>
    <source>
        <strain evidence="3">JCM 4391</strain>
    </source>
</reference>
<reference evidence="3" key="2">
    <citation type="submission" date="2020-09" db="EMBL/GenBank/DDBJ databases">
        <authorList>
            <person name="Sun Q."/>
            <person name="Ohkuma M."/>
        </authorList>
    </citation>
    <scope>NUCLEOTIDE SEQUENCE</scope>
    <source>
        <strain evidence="3">JCM 4391</strain>
    </source>
</reference>
<feature type="chain" id="PRO_5039608028" evidence="2">
    <location>
        <begin position="25"/>
        <end position="288"/>
    </location>
</feature>
<evidence type="ECO:0000256" key="2">
    <source>
        <dbReference type="SAM" id="SignalP"/>
    </source>
</evidence>
<dbReference type="AlphaFoldDB" id="A0A918HZT1"/>
<feature type="compositionally biased region" description="Low complexity" evidence="1">
    <location>
        <begin position="32"/>
        <end position="83"/>
    </location>
</feature>
<evidence type="ECO:0000313" key="3">
    <source>
        <dbReference type="EMBL" id="GGU49128.1"/>
    </source>
</evidence>
<proteinExistence type="predicted"/>
<organism evidence="3 4">
    <name type="scientific">Streptomyces lavendofoliae</name>
    <dbReference type="NCBI Taxonomy" id="67314"/>
    <lineage>
        <taxon>Bacteria</taxon>
        <taxon>Bacillati</taxon>
        <taxon>Actinomycetota</taxon>
        <taxon>Actinomycetes</taxon>
        <taxon>Kitasatosporales</taxon>
        <taxon>Streptomycetaceae</taxon>
        <taxon>Streptomyces</taxon>
    </lineage>
</organism>
<name>A0A918HZT1_9ACTN</name>
<feature type="signal peptide" evidence="2">
    <location>
        <begin position="1"/>
        <end position="24"/>
    </location>
</feature>
<keyword evidence="4" id="KW-1185">Reference proteome</keyword>
<accession>A0A918HZT1</accession>
<protein>
    <submittedName>
        <fullName evidence="3">Uncharacterized protein</fullName>
    </submittedName>
</protein>
<dbReference type="PROSITE" id="PS51257">
    <property type="entry name" value="PROKAR_LIPOPROTEIN"/>
    <property type="match status" value="1"/>
</dbReference>
<comment type="caution">
    <text evidence="3">The sequence shown here is derived from an EMBL/GenBank/DDBJ whole genome shotgun (WGS) entry which is preliminary data.</text>
</comment>
<feature type="region of interest" description="Disordered" evidence="1">
    <location>
        <begin position="26"/>
        <end position="90"/>
    </location>
</feature>